<accession>A0A2N0NJ70</accession>
<reference evidence="2 3" key="1">
    <citation type="submission" date="2016-04" db="EMBL/GenBank/DDBJ databases">
        <title>Genome analyses suggest a sexual origin of heterokaryosis in a supposedly ancient asexual fungus.</title>
        <authorList>
            <person name="Ropars J."/>
            <person name="Sedzielewska K."/>
            <person name="Noel J."/>
            <person name="Charron P."/>
            <person name="Farinelli L."/>
            <person name="Marton T."/>
            <person name="Kruger M."/>
            <person name="Pelin A."/>
            <person name="Brachmann A."/>
            <person name="Corradi N."/>
        </authorList>
    </citation>
    <scope>NUCLEOTIDE SEQUENCE [LARGE SCALE GENOMIC DNA]</scope>
    <source>
        <strain evidence="2 3">A5</strain>
    </source>
</reference>
<evidence type="ECO:0000313" key="2">
    <source>
        <dbReference type="EMBL" id="PKB94623.1"/>
    </source>
</evidence>
<evidence type="ECO:0000256" key="1">
    <source>
        <dbReference type="SAM" id="MobiDB-lite"/>
    </source>
</evidence>
<dbReference type="EMBL" id="LLXJ01005783">
    <property type="protein sequence ID" value="PKB94623.1"/>
    <property type="molecule type" value="Genomic_DNA"/>
</dbReference>
<dbReference type="VEuPathDB" id="FungiDB:FUN_006020"/>
<feature type="region of interest" description="Disordered" evidence="1">
    <location>
        <begin position="64"/>
        <end position="84"/>
    </location>
</feature>
<evidence type="ECO:0000313" key="3">
    <source>
        <dbReference type="Proteomes" id="UP000232722"/>
    </source>
</evidence>
<name>A0A2N0NJ70_9GLOM</name>
<comment type="caution">
    <text evidence="2">The sequence shown here is derived from an EMBL/GenBank/DDBJ whole genome shotgun (WGS) entry which is preliminary data.</text>
</comment>
<dbReference type="AlphaFoldDB" id="A0A2N0NJ70"/>
<feature type="compositionally biased region" description="Basic residues" evidence="1">
    <location>
        <begin position="74"/>
        <end position="84"/>
    </location>
</feature>
<gene>
    <name evidence="2" type="ORF">RhiirA5_438370</name>
</gene>
<proteinExistence type="predicted"/>
<organism evidence="2 3">
    <name type="scientific">Rhizophagus irregularis</name>
    <dbReference type="NCBI Taxonomy" id="588596"/>
    <lineage>
        <taxon>Eukaryota</taxon>
        <taxon>Fungi</taxon>
        <taxon>Fungi incertae sedis</taxon>
        <taxon>Mucoromycota</taxon>
        <taxon>Glomeromycotina</taxon>
        <taxon>Glomeromycetes</taxon>
        <taxon>Glomerales</taxon>
        <taxon>Glomeraceae</taxon>
        <taxon>Rhizophagus</taxon>
    </lineage>
</organism>
<dbReference type="Proteomes" id="UP000232722">
    <property type="component" value="Unassembled WGS sequence"/>
</dbReference>
<sequence>MTDVLAPKYEELKEIFAKCGEEMEWEAIEKEAVKSHDVIQKFTTLNDEFTKRVKEENREMDIKNMNEKEQPGTLRKRNIRKGGG</sequence>
<reference evidence="2 3" key="2">
    <citation type="submission" date="2017-09" db="EMBL/GenBank/DDBJ databases">
        <title>Extensive intraspecific genome diversity in a model arbuscular mycorrhizal fungus.</title>
        <authorList>
            <person name="Chen E.C."/>
            <person name="Morin E."/>
            <person name="Beaudet D."/>
            <person name="Noel J."/>
            <person name="Ndikumana S."/>
            <person name="Charron P."/>
            <person name="St-Onge C."/>
            <person name="Giorgi J."/>
            <person name="Grigoriev I.V."/>
            <person name="Roux C."/>
            <person name="Martin F.M."/>
            <person name="Corradi N."/>
        </authorList>
    </citation>
    <scope>NUCLEOTIDE SEQUENCE [LARGE SCALE GENOMIC DNA]</scope>
    <source>
        <strain evidence="2 3">A5</strain>
    </source>
</reference>
<protein>
    <submittedName>
        <fullName evidence="2">Uncharacterized protein</fullName>
    </submittedName>
</protein>